<gene>
    <name evidence="2" type="ORF">BDZ31_001272</name>
</gene>
<dbReference type="SUPFAM" id="SSF51735">
    <property type="entry name" value="NAD(P)-binding Rossmann-fold domains"/>
    <property type="match status" value="1"/>
</dbReference>
<comment type="caution">
    <text evidence="2">The sequence shown here is derived from an EMBL/GenBank/DDBJ whole genome shotgun (WGS) entry which is preliminary data.</text>
</comment>
<evidence type="ECO:0000259" key="1">
    <source>
        <dbReference type="Pfam" id="PF13460"/>
    </source>
</evidence>
<proteinExistence type="predicted"/>
<dbReference type="InterPro" id="IPR051783">
    <property type="entry name" value="NAD(P)-dependent_oxidoreduct"/>
</dbReference>
<dbReference type="PANTHER" id="PTHR48079:SF6">
    <property type="entry name" value="NAD(P)-BINDING DOMAIN-CONTAINING PROTEIN-RELATED"/>
    <property type="match status" value="1"/>
</dbReference>
<protein>
    <submittedName>
        <fullName evidence="2">Uncharacterized protein YbjT (DUF2867 family)</fullName>
    </submittedName>
</protein>
<dbReference type="GO" id="GO:0004029">
    <property type="term" value="F:aldehyde dehydrogenase (NAD+) activity"/>
    <property type="evidence" value="ECO:0007669"/>
    <property type="project" value="TreeGrafter"/>
</dbReference>
<name>A0A840I9W0_9ACTN</name>
<dbReference type="Proteomes" id="UP000585272">
    <property type="component" value="Unassembled WGS sequence"/>
</dbReference>
<accession>A0A840I9W0</accession>
<keyword evidence="3" id="KW-1185">Reference proteome</keyword>
<dbReference type="PANTHER" id="PTHR48079">
    <property type="entry name" value="PROTEIN YEEZ"/>
    <property type="match status" value="1"/>
</dbReference>
<dbReference type="Pfam" id="PF13460">
    <property type="entry name" value="NAD_binding_10"/>
    <property type="match status" value="1"/>
</dbReference>
<evidence type="ECO:0000313" key="3">
    <source>
        <dbReference type="Proteomes" id="UP000585272"/>
    </source>
</evidence>
<dbReference type="GO" id="GO:0005737">
    <property type="term" value="C:cytoplasm"/>
    <property type="evidence" value="ECO:0007669"/>
    <property type="project" value="TreeGrafter"/>
</dbReference>
<organism evidence="2 3">
    <name type="scientific">Conexibacter arvalis</name>
    <dbReference type="NCBI Taxonomy" id="912552"/>
    <lineage>
        <taxon>Bacteria</taxon>
        <taxon>Bacillati</taxon>
        <taxon>Actinomycetota</taxon>
        <taxon>Thermoleophilia</taxon>
        <taxon>Solirubrobacterales</taxon>
        <taxon>Conexibacteraceae</taxon>
        <taxon>Conexibacter</taxon>
    </lineage>
</organism>
<dbReference type="AlphaFoldDB" id="A0A840I9W0"/>
<dbReference type="EMBL" id="JACHNU010000001">
    <property type="protein sequence ID" value="MBB4661699.1"/>
    <property type="molecule type" value="Genomic_DNA"/>
</dbReference>
<dbReference type="InterPro" id="IPR036291">
    <property type="entry name" value="NAD(P)-bd_dom_sf"/>
</dbReference>
<reference evidence="2 3" key="1">
    <citation type="submission" date="2020-08" db="EMBL/GenBank/DDBJ databases">
        <title>Genomic Encyclopedia of Archaeal and Bacterial Type Strains, Phase II (KMG-II): from individual species to whole genera.</title>
        <authorList>
            <person name="Goeker M."/>
        </authorList>
    </citation>
    <scope>NUCLEOTIDE SEQUENCE [LARGE SCALE GENOMIC DNA]</scope>
    <source>
        <strain evidence="2 3">DSM 23288</strain>
    </source>
</reference>
<dbReference type="Gene3D" id="3.40.50.720">
    <property type="entry name" value="NAD(P)-binding Rossmann-like Domain"/>
    <property type="match status" value="1"/>
</dbReference>
<dbReference type="RefSeq" id="WP_183340087.1">
    <property type="nucleotide sequence ID" value="NZ_JACHNU010000001.1"/>
</dbReference>
<evidence type="ECO:0000313" key="2">
    <source>
        <dbReference type="EMBL" id="MBB4661699.1"/>
    </source>
</evidence>
<sequence>MRILITGVSGFVGSRLVPRLRREGHELRGFARDAGRVEVDVPLALGDAVTGEGLDAALAGIDVAYYLIHSMEPPPEGADGTDAGFPARELAAAERFADAARAAGVRRIVYLGGFVPADAPPSPHLSSRLAVERVLLDAVPDAIALRASIVIGARSRSFRFLVRLIERLPVLALPAWRDHRTQPVDERDVVELLAAAATARLPSGRERSLDVAGPDVVTYRELIERIRDLLMLDRPVVALDPPAPLSVTSRLAAAIAGEQHALVGPLMAGLGTDLLPRGGDTAELLGVRLHRLDAAIEHALAEWERDEPLAAR</sequence>
<feature type="domain" description="NAD(P)-binding" evidence="1">
    <location>
        <begin position="7"/>
        <end position="118"/>
    </location>
</feature>
<dbReference type="InterPro" id="IPR016040">
    <property type="entry name" value="NAD(P)-bd_dom"/>
</dbReference>